<feature type="domain" description="Methionyl/Valyl/Leucyl/Isoleucyl-tRNA synthetase anticodon-binding" evidence="14">
    <location>
        <begin position="638"/>
        <end position="782"/>
    </location>
</feature>
<comment type="domain">
    <text evidence="11">The C-terminal coiled-coil domain is crucial for aminoacylation activity.</text>
</comment>
<dbReference type="Pfam" id="PF00133">
    <property type="entry name" value="tRNA-synt_1"/>
    <property type="match status" value="1"/>
</dbReference>
<dbReference type="SUPFAM" id="SSF52374">
    <property type="entry name" value="Nucleotidylyl transferase"/>
    <property type="match status" value="1"/>
</dbReference>
<evidence type="ECO:0000256" key="4">
    <source>
        <dbReference type="ARBA" id="ARBA00022598"/>
    </source>
</evidence>
<proteinExistence type="inferred from homology"/>
<dbReference type="GO" id="GO:0004832">
    <property type="term" value="F:valine-tRNA ligase activity"/>
    <property type="evidence" value="ECO:0007669"/>
    <property type="project" value="UniProtKB-UniRule"/>
</dbReference>
<keyword evidence="9 11" id="KW-0030">Aminoacyl-tRNA synthetase</keyword>
<dbReference type="InterPro" id="IPR014729">
    <property type="entry name" value="Rossmann-like_a/b/a_fold"/>
</dbReference>
<keyword evidence="17" id="KW-1185">Reference proteome</keyword>
<evidence type="ECO:0000256" key="1">
    <source>
        <dbReference type="ARBA" id="ARBA00004496"/>
    </source>
</evidence>
<dbReference type="InterPro" id="IPR009080">
    <property type="entry name" value="tRNAsynth_Ia_anticodon-bd"/>
</dbReference>
<dbReference type="GO" id="GO:0005829">
    <property type="term" value="C:cytosol"/>
    <property type="evidence" value="ECO:0007669"/>
    <property type="project" value="TreeGrafter"/>
</dbReference>
<feature type="short sequence motif" description="'KMSKS' region" evidence="11">
    <location>
        <begin position="558"/>
        <end position="562"/>
    </location>
</feature>
<dbReference type="PATRIC" id="fig|1346330.5.peg.1890"/>
<dbReference type="Proteomes" id="UP000016584">
    <property type="component" value="Unassembled WGS sequence"/>
</dbReference>
<gene>
    <name evidence="11" type="primary">valS</name>
    <name evidence="16" type="ORF">M472_13195</name>
</gene>
<dbReference type="InterPro" id="IPR033705">
    <property type="entry name" value="Anticodon_Ia_Val"/>
</dbReference>
<keyword evidence="12" id="KW-0812">Transmembrane</keyword>
<keyword evidence="7 11" id="KW-0648">Protein biosynthesis</keyword>
<dbReference type="CDD" id="cd00817">
    <property type="entry name" value="ValRS_core"/>
    <property type="match status" value="1"/>
</dbReference>
<comment type="subcellular location">
    <subcellularLocation>
        <location evidence="1 11">Cytoplasm</location>
    </subcellularLocation>
</comment>
<comment type="function">
    <text evidence="11">Catalyzes the attachment of valine to tRNA(Val). As ValRS can inadvertently accommodate and process structurally similar amino acids such as threonine, to avoid such errors, it has a 'posttransfer' editing activity that hydrolyzes mischarged Thr-tRNA(Val) in a tRNA-dependent manner.</text>
</comment>
<dbReference type="InterPro" id="IPR001412">
    <property type="entry name" value="aa-tRNA-synth_I_CS"/>
</dbReference>
<name>U2HW23_9SPHI</name>
<sequence>MVTALYLTKESGISQLKSLFLYTFYAIFIAMSIAKTYNPKEAEDKWYSYWMENGFFRSTPDEREPYTIVMPPPNVTGVLHMGHMLNNTIQDVLIRRARMQGKNACWVPGTDHASIATEAKVVAMLKEKGIDKKSLNREDFFAHAWEWKEKYGGIILKQLEKLGASCDWERTKFTMDPELSESVIDTFIKFYKEGYIYRGVRMVNWDPQGKTALSDEEVIRKEVNQKLYYIRYQIKDSNEYIIIATTRPETIMADTAVCINPNDERYTHLKGKTVLIPLVNREIPIIQDEYVEMEFGTGCLKVTPAHDLNDYELGQKHNLPVIDILNDDGTLNEKAEILVGEDRFIARKKIAKQLEEAGQIEKIEDYKSQVGFSERTDAAIEPKLSMQWWCKMEELSKPALEYVENGTIKLIPEKFFASYKHWMENVKDWCISRQLWWGQRIPAWYNDKNEWVVAKTEADAIQEFEKTGKSSTGIHQEEDVLDTWFSSALWPMSVFDGVRNPDNEEFNYYYPTNDLVTAPEILFFWVARMIIMGHDYTQKPPFRNVYLTGIVRDKLGRKMSKSLGNSPDPIELMAQYGTDGVRVGMLLSSPAGNDLMFDVSYCEQGRNFANKIWNAFRLVKGWESVDAPATAAQQNAANWFENRFHQAVAEIEEHFNNYRLSDALMATYKLIWDDFCAWYLELVKPAYQTPIESETLETVKALFQKVLTLAHPFMPFLTEELWHDELFGARGVKDCVIVAEFPKVTTFNEQLIKEFASVQQVISEVRSIRNAKGMSPKTALPLAINATDMDFSKYQESIIKLANISELSFVQEKVTGALSFLAGKSECYVKLATDNMDMDAEKERIRKEIDYLKGFLVSVDKKLSNERFVQNAKPEVIQNERNKKTDALAKIEILEESLVSLG</sequence>
<dbReference type="FunFam" id="3.90.740.10:FF:000010">
    <property type="entry name" value="Valine--tRNA ligase"/>
    <property type="match status" value="1"/>
</dbReference>
<dbReference type="FunFam" id="3.40.50.620:FF:000032">
    <property type="entry name" value="Valine--tRNA ligase"/>
    <property type="match status" value="1"/>
</dbReference>
<dbReference type="PANTHER" id="PTHR11946:SF109">
    <property type="entry name" value="VALINE--TRNA LIGASE"/>
    <property type="match status" value="1"/>
</dbReference>
<evidence type="ECO:0000256" key="5">
    <source>
        <dbReference type="ARBA" id="ARBA00022741"/>
    </source>
</evidence>
<comment type="subunit">
    <text evidence="2 11">Monomer.</text>
</comment>
<dbReference type="AlphaFoldDB" id="U2HW23"/>
<dbReference type="InterPro" id="IPR037118">
    <property type="entry name" value="Val-tRNA_synth_C_sf"/>
</dbReference>
<dbReference type="PRINTS" id="PR00986">
    <property type="entry name" value="TRNASYNTHVAL"/>
</dbReference>
<dbReference type="PANTHER" id="PTHR11946">
    <property type="entry name" value="VALYL-TRNA SYNTHETASES"/>
    <property type="match status" value="1"/>
</dbReference>
<dbReference type="Pfam" id="PF08264">
    <property type="entry name" value="Anticodon_1"/>
    <property type="match status" value="1"/>
</dbReference>
<dbReference type="eggNOG" id="COG0525">
    <property type="taxonomic scope" value="Bacteria"/>
</dbReference>
<dbReference type="Gene3D" id="1.10.287.380">
    <property type="entry name" value="Valyl-tRNA synthetase, C-terminal domain"/>
    <property type="match status" value="1"/>
</dbReference>
<dbReference type="Gene3D" id="3.40.50.620">
    <property type="entry name" value="HUPs"/>
    <property type="match status" value="2"/>
</dbReference>
<keyword evidence="6 11" id="KW-0067">ATP-binding</keyword>
<dbReference type="NCBIfam" id="TIGR00422">
    <property type="entry name" value="valS"/>
    <property type="match status" value="1"/>
</dbReference>
<dbReference type="InterPro" id="IPR019499">
    <property type="entry name" value="Val-tRNA_synth_tRNA-bd"/>
</dbReference>
<dbReference type="EC" id="6.1.1.9" evidence="11"/>
<dbReference type="InterPro" id="IPR002300">
    <property type="entry name" value="aa-tRNA-synth_Ia"/>
</dbReference>
<evidence type="ECO:0000259" key="13">
    <source>
        <dbReference type="Pfam" id="PF00133"/>
    </source>
</evidence>
<organism evidence="16 17">
    <name type="scientific">Sphingobacterium paucimobilis HER1398</name>
    <dbReference type="NCBI Taxonomy" id="1346330"/>
    <lineage>
        <taxon>Bacteria</taxon>
        <taxon>Pseudomonadati</taxon>
        <taxon>Bacteroidota</taxon>
        <taxon>Sphingobacteriia</taxon>
        <taxon>Sphingobacteriales</taxon>
        <taxon>Sphingobacteriaceae</taxon>
        <taxon>Sphingobacterium</taxon>
    </lineage>
</organism>
<evidence type="ECO:0000259" key="14">
    <source>
        <dbReference type="Pfam" id="PF08264"/>
    </source>
</evidence>
<feature type="transmembrane region" description="Helical" evidence="12">
    <location>
        <begin position="19"/>
        <end position="37"/>
    </location>
</feature>
<dbReference type="CDD" id="cd07962">
    <property type="entry name" value="Anticodon_Ia_Val"/>
    <property type="match status" value="1"/>
</dbReference>
<dbReference type="InterPro" id="IPR013155">
    <property type="entry name" value="M/V/L/I-tRNA-synth_anticd-bd"/>
</dbReference>
<dbReference type="STRING" id="1346330.M472_13195"/>
<keyword evidence="8 11" id="KW-0175">Coiled coil</keyword>
<evidence type="ECO:0000256" key="6">
    <source>
        <dbReference type="ARBA" id="ARBA00022840"/>
    </source>
</evidence>
<evidence type="ECO:0000313" key="17">
    <source>
        <dbReference type="Proteomes" id="UP000016584"/>
    </source>
</evidence>
<keyword evidence="12" id="KW-1133">Transmembrane helix</keyword>
<evidence type="ECO:0000256" key="2">
    <source>
        <dbReference type="ARBA" id="ARBA00011245"/>
    </source>
</evidence>
<dbReference type="SUPFAM" id="SSF46589">
    <property type="entry name" value="tRNA-binding arm"/>
    <property type="match status" value="1"/>
</dbReference>
<dbReference type="GO" id="GO:0006438">
    <property type="term" value="P:valyl-tRNA aminoacylation"/>
    <property type="evidence" value="ECO:0007669"/>
    <property type="project" value="UniProtKB-UniRule"/>
</dbReference>
<dbReference type="EMBL" id="ATDL01000014">
    <property type="protein sequence ID" value="ERJ59727.1"/>
    <property type="molecule type" value="Genomic_DNA"/>
</dbReference>
<dbReference type="Gene3D" id="3.90.740.10">
    <property type="entry name" value="Valyl/Leucyl/Isoleucyl-tRNA synthetase, editing domain"/>
    <property type="match status" value="1"/>
</dbReference>
<keyword evidence="4 11" id="KW-0436">Ligase</keyword>
<dbReference type="SUPFAM" id="SSF47323">
    <property type="entry name" value="Anticodon-binding domain of a subclass of class I aminoacyl-tRNA synthetases"/>
    <property type="match status" value="1"/>
</dbReference>
<evidence type="ECO:0000256" key="12">
    <source>
        <dbReference type="SAM" id="Phobius"/>
    </source>
</evidence>
<dbReference type="GO" id="GO:0005524">
    <property type="term" value="F:ATP binding"/>
    <property type="evidence" value="ECO:0007669"/>
    <property type="project" value="UniProtKB-UniRule"/>
</dbReference>
<dbReference type="PROSITE" id="PS00178">
    <property type="entry name" value="AA_TRNA_LIGASE_I"/>
    <property type="match status" value="1"/>
</dbReference>
<reference evidence="16 17" key="1">
    <citation type="journal article" date="2013" name="Genome Announc.">
        <title>The Draft Genome Sequence of Sphingomonas paucimobilis Strain HER1398 (Proteobacteria), Host to the Giant PAU Phage, Indicates That It Is a Member of the Genus Sphingobacterium (Bacteroidetes).</title>
        <authorList>
            <person name="White R.A.III."/>
            <person name="Suttle C.A."/>
        </authorList>
    </citation>
    <scope>NUCLEOTIDE SEQUENCE [LARGE SCALE GENOMIC DNA]</scope>
    <source>
        <strain evidence="16 17">HER1398</strain>
    </source>
</reference>
<protein>
    <recommendedName>
        <fullName evidence="11">Valine--tRNA ligase</fullName>
        <ecNumber evidence="11">6.1.1.9</ecNumber>
    </recommendedName>
    <alternativeName>
        <fullName evidence="11">Valyl-tRNA synthetase</fullName>
        <shortName evidence="11">ValRS</shortName>
    </alternativeName>
</protein>
<feature type="domain" description="Valyl-tRNA synthetase tRNA-binding arm" evidence="15">
    <location>
        <begin position="837"/>
        <end position="901"/>
    </location>
</feature>
<keyword evidence="12" id="KW-0472">Membrane</keyword>
<evidence type="ECO:0000256" key="3">
    <source>
        <dbReference type="ARBA" id="ARBA00022490"/>
    </source>
</evidence>
<evidence type="ECO:0000256" key="11">
    <source>
        <dbReference type="HAMAP-Rule" id="MF_02004"/>
    </source>
</evidence>
<evidence type="ECO:0000256" key="10">
    <source>
        <dbReference type="ARBA" id="ARBA00047552"/>
    </source>
</evidence>
<dbReference type="InterPro" id="IPR009008">
    <property type="entry name" value="Val/Leu/Ile-tRNA-synth_edit"/>
</dbReference>
<evidence type="ECO:0000256" key="8">
    <source>
        <dbReference type="ARBA" id="ARBA00023054"/>
    </source>
</evidence>
<comment type="similarity">
    <text evidence="11">Belongs to the class-I aminoacyl-tRNA synthetase family. ValS type 1 subfamily.</text>
</comment>
<evidence type="ECO:0000259" key="15">
    <source>
        <dbReference type="Pfam" id="PF10458"/>
    </source>
</evidence>
<evidence type="ECO:0000256" key="9">
    <source>
        <dbReference type="ARBA" id="ARBA00023146"/>
    </source>
</evidence>
<dbReference type="InterPro" id="IPR010978">
    <property type="entry name" value="tRNA-bd_arm"/>
</dbReference>
<comment type="caution">
    <text evidence="16">The sequence shown here is derived from an EMBL/GenBank/DDBJ whole genome shotgun (WGS) entry which is preliminary data.</text>
</comment>
<evidence type="ECO:0000313" key="16">
    <source>
        <dbReference type="EMBL" id="ERJ59727.1"/>
    </source>
</evidence>
<dbReference type="NCBIfam" id="NF004349">
    <property type="entry name" value="PRK05729.1"/>
    <property type="match status" value="1"/>
</dbReference>
<feature type="domain" description="Aminoacyl-tRNA synthetase class Ia" evidence="13">
    <location>
        <begin position="45"/>
        <end position="597"/>
    </location>
</feature>
<keyword evidence="3 11" id="KW-0963">Cytoplasm</keyword>
<accession>U2HW23</accession>
<dbReference type="InterPro" id="IPR002303">
    <property type="entry name" value="Valyl-tRNA_ligase"/>
</dbReference>
<dbReference type="HAMAP" id="MF_02004">
    <property type="entry name" value="Val_tRNA_synth_type1"/>
    <property type="match status" value="1"/>
</dbReference>
<feature type="short sequence motif" description="'HIGH' region" evidence="11">
    <location>
        <begin position="73"/>
        <end position="83"/>
    </location>
</feature>
<dbReference type="GO" id="GO:0002161">
    <property type="term" value="F:aminoacyl-tRNA deacylase activity"/>
    <property type="evidence" value="ECO:0007669"/>
    <property type="project" value="InterPro"/>
</dbReference>
<comment type="domain">
    <text evidence="11">ValRS has two distinct active sites: one for aminoacylation and one for editing. The misactivated threonine is translocated from the active site to the editing site.</text>
</comment>
<feature type="binding site" evidence="11">
    <location>
        <position position="561"/>
    </location>
    <ligand>
        <name>ATP</name>
        <dbReference type="ChEBI" id="CHEBI:30616"/>
    </ligand>
</feature>
<comment type="catalytic activity">
    <reaction evidence="10 11">
        <text>tRNA(Val) + L-valine + ATP = L-valyl-tRNA(Val) + AMP + diphosphate</text>
        <dbReference type="Rhea" id="RHEA:10704"/>
        <dbReference type="Rhea" id="RHEA-COMP:9672"/>
        <dbReference type="Rhea" id="RHEA-COMP:9708"/>
        <dbReference type="ChEBI" id="CHEBI:30616"/>
        <dbReference type="ChEBI" id="CHEBI:33019"/>
        <dbReference type="ChEBI" id="CHEBI:57762"/>
        <dbReference type="ChEBI" id="CHEBI:78442"/>
        <dbReference type="ChEBI" id="CHEBI:78537"/>
        <dbReference type="ChEBI" id="CHEBI:456215"/>
        <dbReference type="EC" id="6.1.1.9"/>
    </reaction>
</comment>
<keyword evidence="5 11" id="KW-0547">Nucleotide-binding</keyword>
<dbReference type="Pfam" id="PF10458">
    <property type="entry name" value="Val_tRNA-synt_C"/>
    <property type="match status" value="1"/>
</dbReference>
<dbReference type="Gene3D" id="1.10.730.10">
    <property type="entry name" value="Isoleucyl-tRNA Synthetase, Domain 1"/>
    <property type="match status" value="1"/>
</dbReference>
<evidence type="ECO:0000256" key="7">
    <source>
        <dbReference type="ARBA" id="ARBA00022917"/>
    </source>
</evidence>
<dbReference type="SUPFAM" id="SSF50677">
    <property type="entry name" value="ValRS/IleRS/LeuRS editing domain"/>
    <property type="match status" value="1"/>
</dbReference>